<evidence type="ECO:0000313" key="11">
    <source>
        <dbReference type="EMBL" id="OTF78661.1"/>
    </source>
</evidence>
<name>A0A1Y3BCL7_EURMA</name>
<keyword evidence="12" id="KW-1185">Reference proteome</keyword>
<dbReference type="Pfam" id="PF00400">
    <property type="entry name" value="WD40"/>
    <property type="match status" value="4"/>
</dbReference>
<reference evidence="11 12" key="1">
    <citation type="submission" date="2017-03" db="EMBL/GenBank/DDBJ databases">
        <title>Genome Survey of Euroglyphus maynei.</title>
        <authorList>
            <person name="Arlian L.G."/>
            <person name="Morgan M.S."/>
            <person name="Rider S.D."/>
        </authorList>
    </citation>
    <scope>NUCLEOTIDE SEQUENCE [LARGE SCALE GENOMIC DNA]</scope>
    <source>
        <strain evidence="11">Arlian Lab</strain>
        <tissue evidence="11">Whole body</tissue>
    </source>
</reference>
<keyword evidence="5" id="KW-0508">mRNA splicing</keyword>
<gene>
    <name evidence="11" type="ORF">BLA29_001488</name>
</gene>
<dbReference type="SUPFAM" id="SSF50978">
    <property type="entry name" value="WD40 repeat-like"/>
    <property type="match status" value="1"/>
</dbReference>
<dbReference type="PROSITE" id="PS50897">
    <property type="entry name" value="CTLH"/>
    <property type="match status" value="1"/>
</dbReference>
<evidence type="ECO:0000256" key="5">
    <source>
        <dbReference type="ARBA" id="ARBA00023187"/>
    </source>
</evidence>
<evidence type="ECO:0000313" key="12">
    <source>
        <dbReference type="Proteomes" id="UP000194236"/>
    </source>
</evidence>
<comment type="subcellular location">
    <subcellularLocation>
        <location evidence="1">Nucleus speckle</location>
    </subcellularLocation>
</comment>
<evidence type="ECO:0000256" key="3">
    <source>
        <dbReference type="ARBA" id="ARBA00022664"/>
    </source>
</evidence>
<dbReference type="Pfam" id="PF17814">
    <property type="entry name" value="LisH_TPL"/>
    <property type="match status" value="1"/>
</dbReference>
<dbReference type="OrthoDB" id="538223at2759"/>
<dbReference type="InterPro" id="IPR006594">
    <property type="entry name" value="LisH"/>
</dbReference>
<accession>A0A1Y3BCL7</accession>
<evidence type="ECO:0000256" key="9">
    <source>
        <dbReference type="PROSITE-ProRule" id="PRU00221"/>
    </source>
</evidence>
<dbReference type="InterPro" id="IPR036322">
    <property type="entry name" value="WD40_repeat_dom_sf"/>
</dbReference>
<sequence length="515" mass="58185">MSIEIESSDVIRLIEQFLKENNLHKTLQVLQEESSIQLNTVDSIESFVQDIQNGHWETVLKVIQPLNLPDKKLIDLYEQLVIELIEMREYGAARSLLRQTDPMLKLKNDHAERYLHLETLLAKSYFDPNEAYPEGSCKEKRRAQIAQSLSSDVTVVPSSRLMVLIGQALKWQQHQGLLPQGSSIDLFRGKTSIKEEEDETYPTRLSKMIKFGHKIHVECATFSPDGQFLVTGTVDGLIEVWNFITGKIRKDLKYQAQEQFMMMDDAVLCLSFSKDSEMLVSGSQDGKIKIWKIQTGQCIRRYDKAHNKGVTCIQFNRDYTQILSGSYDGTLRIHGMKSGKMLKEFRGHSSFINTVIFSNDQHHVISGSSDGTVKIWNLKNAECVNSYKSTAISGSTTIEIAVNTIQLMPKTPEHFLICTRSNTISIMNMSGQIVRTLTNAVADGGDFVCCTVSPHGEFIYAVAENRQLYCFNIQSGKIDQTMEVADAEIIGLCHHPKQNILATYSIDGLLKLWKA</sequence>
<evidence type="ECO:0000256" key="8">
    <source>
        <dbReference type="ARBA" id="ARBA00026184"/>
    </source>
</evidence>
<proteinExistence type="inferred from homology"/>
<dbReference type="EMBL" id="MUJZ01026864">
    <property type="protein sequence ID" value="OTF78661.1"/>
    <property type="molecule type" value="Genomic_DNA"/>
</dbReference>
<dbReference type="PRINTS" id="PR00320">
    <property type="entry name" value="GPROTEINBRPT"/>
</dbReference>
<dbReference type="InterPro" id="IPR020472">
    <property type="entry name" value="WD40_PAC1"/>
</dbReference>
<keyword evidence="2 9" id="KW-0853">WD repeat</keyword>
<evidence type="ECO:0000259" key="10">
    <source>
        <dbReference type="PROSITE" id="PS50897"/>
    </source>
</evidence>
<protein>
    <recommendedName>
        <fullName evidence="8">WD40 repeat-containing protein SMU1</fullName>
    </recommendedName>
</protein>
<dbReference type="InterPro" id="IPR001680">
    <property type="entry name" value="WD40_rpt"/>
</dbReference>
<dbReference type="AlphaFoldDB" id="A0A1Y3BCL7"/>
<dbReference type="InterPro" id="IPR019775">
    <property type="entry name" value="WD40_repeat_CS"/>
</dbReference>
<dbReference type="PROSITE" id="PS50082">
    <property type="entry name" value="WD_REPEATS_2"/>
    <property type="match status" value="4"/>
</dbReference>
<dbReference type="PROSITE" id="PS50294">
    <property type="entry name" value="WD_REPEATS_REGION"/>
    <property type="match status" value="3"/>
</dbReference>
<comment type="similarity">
    <text evidence="7">Belongs to the WD repeat SMU1 family.</text>
</comment>
<dbReference type="CDD" id="cd00200">
    <property type="entry name" value="WD40"/>
    <property type="match status" value="1"/>
</dbReference>
<evidence type="ECO:0000256" key="1">
    <source>
        <dbReference type="ARBA" id="ARBA00004324"/>
    </source>
</evidence>
<dbReference type="Gene3D" id="2.130.10.10">
    <property type="entry name" value="YVTN repeat-like/Quinoprotein amine dehydrogenase"/>
    <property type="match status" value="1"/>
</dbReference>
<dbReference type="SMART" id="SM00667">
    <property type="entry name" value="LisH"/>
    <property type="match status" value="1"/>
</dbReference>
<dbReference type="GO" id="GO:0000398">
    <property type="term" value="P:mRNA splicing, via spliceosome"/>
    <property type="evidence" value="ECO:0007669"/>
    <property type="project" value="InterPro"/>
</dbReference>
<dbReference type="SMART" id="SM00320">
    <property type="entry name" value="WD40"/>
    <property type="match status" value="7"/>
</dbReference>
<evidence type="ECO:0000256" key="6">
    <source>
        <dbReference type="ARBA" id="ARBA00023242"/>
    </source>
</evidence>
<evidence type="ECO:0000256" key="2">
    <source>
        <dbReference type="ARBA" id="ARBA00022574"/>
    </source>
</evidence>
<dbReference type="InterPro" id="IPR015943">
    <property type="entry name" value="WD40/YVTN_repeat-like_dom_sf"/>
</dbReference>
<dbReference type="PROSITE" id="PS00678">
    <property type="entry name" value="WD_REPEATS_1"/>
    <property type="match status" value="1"/>
</dbReference>
<feature type="repeat" description="WD" evidence="9">
    <location>
        <begin position="345"/>
        <end position="386"/>
    </location>
</feature>
<feature type="domain" description="CTLH" evidence="10">
    <location>
        <begin position="40"/>
        <end position="92"/>
    </location>
</feature>
<evidence type="ECO:0000256" key="7">
    <source>
        <dbReference type="ARBA" id="ARBA00025801"/>
    </source>
</evidence>
<dbReference type="InterPro" id="IPR045184">
    <property type="entry name" value="SMU1"/>
</dbReference>
<dbReference type="InterPro" id="IPR006595">
    <property type="entry name" value="CTLH_C"/>
</dbReference>
<feature type="repeat" description="WD" evidence="9">
    <location>
        <begin position="210"/>
        <end position="251"/>
    </location>
</feature>
<dbReference type="InterPro" id="IPR054532">
    <property type="entry name" value="TPL_SMU1_LisH-like"/>
</dbReference>
<dbReference type="PROSITE" id="PS50896">
    <property type="entry name" value="LISH"/>
    <property type="match status" value="1"/>
</dbReference>
<keyword evidence="6" id="KW-0539">Nucleus</keyword>
<feature type="repeat" description="WD" evidence="9">
    <location>
        <begin position="303"/>
        <end position="344"/>
    </location>
</feature>
<evidence type="ECO:0000256" key="4">
    <source>
        <dbReference type="ARBA" id="ARBA00022737"/>
    </source>
</evidence>
<feature type="repeat" description="WD" evidence="9">
    <location>
        <begin position="260"/>
        <end position="301"/>
    </location>
</feature>
<organism evidence="11 12">
    <name type="scientific">Euroglyphus maynei</name>
    <name type="common">Mayne's house dust mite</name>
    <dbReference type="NCBI Taxonomy" id="6958"/>
    <lineage>
        <taxon>Eukaryota</taxon>
        <taxon>Metazoa</taxon>
        <taxon>Ecdysozoa</taxon>
        <taxon>Arthropoda</taxon>
        <taxon>Chelicerata</taxon>
        <taxon>Arachnida</taxon>
        <taxon>Acari</taxon>
        <taxon>Acariformes</taxon>
        <taxon>Sarcoptiformes</taxon>
        <taxon>Astigmata</taxon>
        <taxon>Psoroptidia</taxon>
        <taxon>Analgoidea</taxon>
        <taxon>Pyroglyphidae</taxon>
        <taxon>Pyroglyphinae</taxon>
        <taxon>Euroglyphus</taxon>
    </lineage>
</organism>
<dbReference type="SMART" id="SM00668">
    <property type="entry name" value="CTLH"/>
    <property type="match status" value="1"/>
</dbReference>
<keyword evidence="3" id="KW-0507">mRNA processing</keyword>
<dbReference type="GO" id="GO:0016607">
    <property type="term" value="C:nuclear speck"/>
    <property type="evidence" value="ECO:0007669"/>
    <property type="project" value="UniProtKB-SubCell"/>
</dbReference>
<keyword evidence="4" id="KW-0677">Repeat</keyword>
<comment type="caution">
    <text evidence="11">The sequence shown here is derived from an EMBL/GenBank/DDBJ whole genome shotgun (WGS) entry which is preliminary data.</text>
</comment>
<dbReference type="Proteomes" id="UP000194236">
    <property type="component" value="Unassembled WGS sequence"/>
</dbReference>
<dbReference type="PANTHER" id="PTHR22848">
    <property type="entry name" value="WD40 REPEAT PROTEIN"/>
    <property type="match status" value="1"/>
</dbReference>